<evidence type="ECO:0000256" key="7">
    <source>
        <dbReference type="SAM" id="SignalP"/>
    </source>
</evidence>
<feature type="chain" id="PRO_5047095323" evidence="7">
    <location>
        <begin position="27"/>
        <end position="307"/>
    </location>
</feature>
<dbReference type="Proteomes" id="UP000704176">
    <property type="component" value="Unassembled WGS sequence"/>
</dbReference>
<dbReference type="InterPro" id="IPR006128">
    <property type="entry name" value="Lipoprotein_PsaA-like"/>
</dbReference>
<dbReference type="Gene3D" id="3.40.50.1980">
    <property type="entry name" value="Nitrogenase molybdenum iron protein domain"/>
    <property type="match status" value="2"/>
</dbReference>
<dbReference type="PRINTS" id="PR00691">
    <property type="entry name" value="ADHESINB"/>
</dbReference>
<evidence type="ECO:0000256" key="1">
    <source>
        <dbReference type="ARBA" id="ARBA00004196"/>
    </source>
</evidence>
<keyword evidence="9" id="KW-1185">Reference proteome</keyword>
<dbReference type="PANTHER" id="PTHR42953">
    <property type="entry name" value="HIGH-AFFINITY ZINC UPTAKE SYSTEM PROTEIN ZNUA-RELATED"/>
    <property type="match status" value="1"/>
</dbReference>
<comment type="caution">
    <text evidence="8">The sequence shown here is derived from an EMBL/GenBank/DDBJ whole genome shotgun (WGS) entry which is preliminary data.</text>
</comment>
<organism evidence="8 9">
    <name type="scientific">Microvirga puerhi</name>
    <dbReference type="NCBI Taxonomy" id="2876078"/>
    <lineage>
        <taxon>Bacteria</taxon>
        <taxon>Pseudomonadati</taxon>
        <taxon>Pseudomonadota</taxon>
        <taxon>Alphaproteobacteria</taxon>
        <taxon>Hyphomicrobiales</taxon>
        <taxon>Methylobacteriaceae</taxon>
        <taxon>Microvirga</taxon>
    </lineage>
</organism>
<reference evidence="8 9" key="1">
    <citation type="submission" date="2021-09" db="EMBL/GenBank/DDBJ databases">
        <title>The complete genome sequence of a new microorganism.</title>
        <authorList>
            <person name="Zi Z."/>
        </authorList>
    </citation>
    <scope>NUCLEOTIDE SEQUENCE [LARGE SCALE GENOMIC DNA]</scope>
    <source>
        <strain evidence="8 9">WGZ8</strain>
    </source>
</reference>
<dbReference type="SUPFAM" id="SSF53807">
    <property type="entry name" value="Helical backbone' metal receptor"/>
    <property type="match status" value="1"/>
</dbReference>
<keyword evidence="4" id="KW-0479">Metal-binding</keyword>
<dbReference type="Pfam" id="PF01297">
    <property type="entry name" value="ZnuA"/>
    <property type="match status" value="1"/>
</dbReference>
<dbReference type="RefSeq" id="WP_224313791.1">
    <property type="nucleotide sequence ID" value="NZ_JAIRBM010000009.1"/>
</dbReference>
<evidence type="ECO:0000313" key="8">
    <source>
        <dbReference type="EMBL" id="MBZ6077409.1"/>
    </source>
</evidence>
<evidence type="ECO:0000256" key="3">
    <source>
        <dbReference type="ARBA" id="ARBA00022448"/>
    </source>
</evidence>
<comment type="similarity">
    <text evidence="2 6">Belongs to the bacterial solute-binding protein 9 family.</text>
</comment>
<sequence length="307" mass="32983">MLTKRDLLASLLGALALAATPFAAIAQTADKLDVVATFSILGDLVKQVGGDRVSVTTLVGPNGDAHVYAPTPADGRRLAEAKVVFANGLKFEGWIDRLILSSGTKAPRVEATKGITPLKGEDDEHGHGHDHGGLDPHAWQNIANAKIYVANIRDGLIAADPASKDLYQANASAYFAKLDALDTEVKEIVARIPKDRRRLITSHDAFRYFQDAYGITFVAPQGVSTDAEASAKDVAKIIRQIKREQIKAVFVENVSDPRLMERIAKETGARIGDPVFSDALSAPDGPAGTYIDMMRHNIRAFSTALSS</sequence>
<accession>A0ABS7VQC1</accession>
<keyword evidence="5 7" id="KW-0732">Signal</keyword>
<evidence type="ECO:0000313" key="9">
    <source>
        <dbReference type="Proteomes" id="UP000704176"/>
    </source>
</evidence>
<dbReference type="CDD" id="cd01137">
    <property type="entry name" value="PsaA"/>
    <property type="match status" value="1"/>
</dbReference>
<protein>
    <submittedName>
        <fullName evidence="8">Metal ABC transporter substrate-binding protein</fullName>
    </submittedName>
</protein>
<proteinExistence type="inferred from homology"/>
<comment type="subcellular location">
    <subcellularLocation>
        <location evidence="1">Cell envelope</location>
    </subcellularLocation>
</comment>
<keyword evidence="3 6" id="KW-0813">Transport</keyword>
<name>A0ABS7VQC1_9HYPH</name>
<dbReference type="InterPro" id="IPR006127">
    <property type="entry name" value="ZnuA-like"/>
</dbReference>
<dbReference type="InterPro" id="IPR006129">
    <property type="entry name" value="AdhesinB"/>
</dbReference>
<dbReference type="EMBL" id="JAIRBM010000009">
    <property type="protein sequence ID" value="MBZ6077409.1"/>
    <property type="molecule type" value="Genomic_DNA"/>
</dbReference>
<evidence type="ECO:0000256" key="2">
    <source>
        <dbReference type="ARBA" id="ARBA00011028"/>
    </source>
</evidence>
<evidence type="ECO:0000256" key="5">
    <source>
        <dbReference type="ARBA" id="ARBA00022729"/>
    </source>
</evidence>
<evidence type="ECO:0000256" key="6">
    <source>
        <dbReference type="RuleBase" id="RU003512"/>
    </source>
</evidence>
<evidence type="ECO:0000256" key="4">
    <source>
        <dbReference type="ARBA" id="ARBA00022723"/>
    </source>
</evidence>
<dbReference type="PRINTS" id="PR00690">
    <property type="entry name" value="ADHESNFAMILY"/>
</dbReference>
<gene>
    <name evidence="8" type="ORF">K9B37_14105</name>
</gene>
<dbReference type="InterPro" id="IPR050492">
    <property type="entry name" value="Bact_metal-bind_prot9"/>
</dbReference>
<feature type="signal peptide" evidence="7">
    <location>
        <begin position="1"/>
        <end position="26"/>
    </location>
</feature>
<dbReference type="PANTHER" id="PTHR42953:SF1">
    <property type="entry name" value="METAL-BINDING PROTEIN HI_0362-RELATED"/>
    <property type="match status" value="1"/>
</dbReference>